<comment type="function">
    <text evidence="8">Nucleotidyltransferase involved in the post-translational modification of proteins. It can catalyze the addition of adenosine monophosphate (AMP) or uridine monophosphate (UMP) to a protein, resulting in modifications known as AMPylation and UMPylation.</text>
</comment>
<dbReference type="PANTHER" id="PTHR32057:SF14">
    <property type="entry name" value="PROTEIN ADENYLYLTRANSFERASE SELO, MITOCHONDRIAL"/>
    <property type="match status" value="1"/>
</dbReference>
<keyword evidence="5 8" id="KW-0547">Nucleotide-binding</keyword>
<dbReference type="NCBIfam" id="NF000658">
    <property type="entry name" value="PRK00029.1"/>
    <property type="match status" value="1"/>
</dbReference>
<evidence type="ECO:0000313" key="9">
    <source>
        <dbReference type="EMBL" id="OCS93087.1"/>
    </source>
</evidence>
<comment type="similarity">
    <text evidence="1 8">Belongs to the SELO family.</text>
</comment>
<comment type="cofactor">
    <cofactor evidence="8">
        <name>Mg(2+)</name>
        <dbReference type="ChEBI" id="CHEBI:18420"/>
    </cofactor>
    <cofactor evidence="8">
        <name>Mn(2+)</name>
        <dbReference type="ChEBI" id="CHEBI:29035"/>
    </cofactor>
</comment>
<keyword evidence="4 8" id="KW-0479">Metal-binding</keyword>
<feature type="binding site" evidence="8">
    <location>
        <position position="83"/>
    </location>
    <ligand>
        <name>ATP</name>
        <dbReference type="ChEBI" id="CHEBI:30616"/>
    </ligand>
</feature>
<feature type="active site" description="Proton acceptor" evidence="8">
    <location>
        <position position="241"/>
    </location>
</feature>
<keyword evidence="6 8" id="KW-0067">ATP-binding</keyword>
<feature type="binding site" evidence="8">
    <location>
        <position position="102"/>
    </location>
    <ligand>
        <name>ATP</name>
        <dbReference type="ChEBI" id="CHEBI:30616"/>
    </ligand>
</feature>
<evidence type="ECO:0000313" key="10">
    <source>
        <dbReference type="Proteomes" id="UP000093482"/>
    </source>
</evidence>
<comment type="catalytic activity">
    <reaction evidence="8">
        <text>L-tyrosyl-[protein] + ATP = O-(5'-adenylyl)-L-tyrosyl-[protein] + diphosphate</text>
        <dbReference type="Rhea" id="RHEA:54288"/>
        <dbReference type="Rhea" id="RHEA-COMP:10136"/>
        <dbReference type="Rhea" id="RHEA-COMP:13846"/>
        <dbReference type="ChEBI" id="CHEBI:30616"/>
        <dbReference type="ChEBI" id="CHEBI:33019"/>
        <dbReference type="ChEBI" id="CHEBI:46858"/>
        <dbReference type="ChEBI" id="CHEBI:83624"/>
        <dbReference type="EC" id="2.7.7.108"/>
    </reaction>
</comment>
<name>A0A1C0Z0X0_9BACL</name>
<reference evidence="9 10" key="1">
    <citation type="submission" date="2016-07" db="EMBL/GenBank/DDBJ databases">
        <title>Caryophanon latum genome sequencing.</title>
        <authorList>
            <person name="Verma A."/>
            <person name="Pal Y."/>
            <person name="Krishnamurthi S."/>
        </authorList>
    </citation>
    <scope>NUCLEOTIDE SEQUENCE [LARGE SCALE GENOMIC DNA]</scope>
    <source>
        <strain evidence="9 10">DSM 14151</strain>
    </source>
</reference>
<dbReference type="EMBL" id="MATO01000012">
    <property type="protein sequence ID" value="OCS93087.1"/>
    <property type="molecule type" value="Genomic_DNA"/>
</dbReference>
<feature type="binding site" evidence="8">
    <location>
        <position position="165"/>
    </location>
    <ligand>
        <name>ATP</name>
        <dbReference type="ChEBI" id="CHEBI:30616"/>
    </ligand>
</feature>
<feature type="binding site" evidence="8">
    <location>
        <position position="242"/>
    </location>
    <ligand>
        <name>Mg(2+)</name>
        <dbReference type="ChEBI" id="CHEBI:18420"/>
    </ligand>
</feature>
<comment type="catalytic activity">
    <reaction evidence="8">
        <text>L-histidyl-[protein] + UTP = N(tele)-(5'-uridylyl)-L-histidyl-[protein] + diphosphate</text>
        <dbReference type="Rhea" id="RHEA:83891"/>
        <dbReference type="Rhea" id="RHEA-COMP:9745"/>
        <dbReference type="Rhea" id="RHEA-COMP:20239"/>
        <dbReference type="ChEBI" id="CHEBI:29979"/>
        <dbReference type="ChEBI" id="CHEBI:33019"/>
        <dbReference type="ChEBI" id="CHEBI:46398"/>
        <dbReference type="ChEBI" id="CHEBI:233474"/>
    </reaction>
</comment>
<dbReference type="OrthoDB" id="9773505at2"/>
<dbReference type="AlphaFoldDB" id="A0A1C0Z0X0"/>
<dbReference type="GO" id="GO:0070733">
    <property type="term" value="F:AMPylase activity"/>
    <property type="evidence" value="ECO:0007669"/>
    <property type="project" value="UniProtKB-EC"/>
</dbReference>
<dbReference type="EC" id="2.7.7.-" evidence="8"/>
<dbReference type="PANTHER" id="PTHR32057">
    <property type="entry name" value="PROTEIN ADENYLYLTRANSFERASE SELO, MITOCHONDRIAL"/>
    <property type="match status" value="1"/>
</dbReference>
<feature type="binding site" evidence="8">
    <location>
        <position position="172"/>
    </location>
    <ligand>
        <name>ATP</name>
        <dbReference type="ChEBI" id="CHEBI:30616"/>
    </ligand>
</feature>
<proteinExistence type="inferred from homology"/>
<keyword evidence="2 8" id="KW-0808">Transferase</keyword>
<sequence length="474" mass="53399">MKLKQTYKELPSIFYADVALNKVASPHVVLWNEALANELQLPAFWREQADYFAGNDMPEGAAQIAQAYAGHQFGHFTMLGDGRALLIGEVETERGLVDVQLKGAGRTPFSRGGDGRAALGPMLREFIISEAMHALGIPTTRSLAVTLTGELVQRESLLEGAVLTRTASSHLRVGTFQYARQLADYEHVKVLADYAIMRHDADLAEQRDKYVQFLQRVIERQAKLLAQWQCIGFVHGVMNTDNMTISGETIDYGPCAFLDTYDLGAVFSSIDRQGRYAFGNQPKMAGWNLARLAESILPLFADNEEQATEAAQAALNDFPVLFNVYWLEGMREKLGLFTAREDDRELVQQLLLAMQQHKADYTETFRALAEGDYPDNELFESDAFFDWEMKWQQRLLQEDSSYAEAQQLMQRANPIVIPRNERVNEAIRAAEAGDFAPVEELLHVLSTPYTLEEQYAHYAKGPEDDRPFVTYCGT</sequence>
<feature type="binding site" evidence="8">
    <location>
        <position position="82"/>
    </location>
    <ligand>
        <name>ATP</name>
        <dbReference type="ChEBI" id="CHEBI:30616"/>
    </ligand>
</feature>
<dbReference type="Proteomes" id="UP000093482">
    <property type="component" value="Unassembled WGS sequence"/>
</dbReference>
<organism evidence="9 10">
    <name type="scientific">Caryophanon latum</name>
    <dbReference type="NCBI Taxonomy" id="33977"/>
    <lineage>
        <taxon>Bacteria</taxon>
        <taxon>Bacillati</taxon>
        <taxon>Bacillota</taxon>
        <taxon>Bacilli</taxon>
        <taxon>Bacillales</taxon>
        <taxon>Caryophanaceae</taxon>
        <taxon>Caryophanon</taxon>
    </lineage>
</organism>
<evidence type="ECO:0000256" key="2">
    <source>
        <dbReference type="ARBA" id="ARBA00022679"/>
    </source>
</evidence>
<dbReference type="GO" id="GO:0030145">
    <property type="term" value="F:manganese ion binding"/>
    <property type="evidence" value="ECO:0007669"/>
    <property type="project" value="UniProtKB-UniRule"/>
</dbReference>
<evidence type="ECO:0000256" key="4">
    <source>
        <dbReference type="ARBA" id="ARBA00022723"/>
    </source>
</evidence>
<dbReference type="RefSeq" id="WP_066462026.1">
    <property type="nucleotide sequence ID" value="NZ_MATO01000012.1"/>
</dbReference>
<keyword evidence="8" id="KW-0464">Manganese</keyword>
<dbReference type="EC" id="2.7.7.108" evidence="8"/>
<keyword evidence="10" id="KW-1185">Reference proteome</keyword>
<dbReference type="InterPro" id="IPR003846">
    <property type="entry name" value="SelO"/>
</dbReference>
<evidence type="ECO:0000256" key="7">
    <source>
        <dbReference type="ARBA" id="ARBA00022842"/>
    </source>
</evidence>
<protein>
    <recommendedName>
        <fullName evidence="8">Protein nucleotidyltransferase YdiU</fullName>
        <ecNumber evidence="8">2.7.7.-</ecNumber>
    </recommendedName>
    <alternativeName>
        <fullName evidence="8">Protein adenylyltransferase YdiU</fullName>
        <ecNumber evidence="8">2.7.7.108</ecNumber>
    </alternativeName>
    <alternativeName>
        <fullName evidence="8">Protein uridylyltransferase YdiU</fullName>
        <ecNumber evidence="8">2.7.7.-</ecNumber>
    </alternativeName>
</protein>
<evidence type="ECO:0000256" key="6">
    <source>
        <dbReference type="ARBA" id="ARBA00022840"/>
    </source>
</evidence>
<gene>
    <name evidence="8" type="primary">ydiU</name>
    <name evidence="8" type="synonym">selO</name>
    <name evidence="9" type="ORF">A6K76_00955</name>
</gene>
<keyword evidence="7 8" id="KW-0460">Magnesium</keyword>
<comment type="catalytic activity">
    <reaction evidence="8">
        <text>L-tyrosyl-[protein] + UTP = O-(5'-uridylyl)-L-tyrosyl-[protein] + diphosphate</text>
        <dbReference type="Rhea" id="RHEA:83887"/>
        <dbReference type="Rhea" id="RHEA-COMP:10136"/>
        <dbReference type="Rhea" id="RHEA-COMP:20238"/>
        <dbReference type="ChEBI" id="CHEBI:33019"/>
        <dbReference type="ChEBI" id="CHEBI:46398"/>
        <dbReference type="ChEBI" id="CHEBI:46858"/>
        <dbReference type="ChEBI" id="CHEBI:90602"/>
    </reaction>
</comment>
<evidence type="ECO:0000256" key="3">
    <source>
        <dbReference type="ARBA" id="ARBA00022695"/>
    </source>
</evidence>
<feature type="binding site" evidence="8">
    <location>
        <position position="80"/>
    </location>
    <ligand>
        <name>ATP</name>
        <dbReference type="ChEBI" id="CHEBI:30616"/>
    </ligand>
</feature>
<dbReference type="HAMAP" id="MF_00692">
    <property type="entry name" value="SelO"/>
    <property type="match status" value="1"/>
</dbReference>
<comment type="caution">
    <text evidence="9">The sequence shown here is derived from an EMBL/GenBank/DDBJ whole genome shotgun (WGS) entry which is preliminary data.</text>
</comment>
<accession>A0A1C0Z0X0</accession>
<evidence type="ECO:0000256" key="8">
    <source>
        <dbReference type="HAMAP-Rule" id="MF_00692"/>
    </source>
</evidence>
<evidence type="ECO:0000256" key="1">
    <source>
        <dbReference type="ARBA" id="ARBA00009747"/>
    </source>
</evidence>
<keyword evidence="3 8" id="KW-0548">Nucleotidyltransferase</keyword>
<dbReference type="GO" id="GO:0005524">
    <property type="term" value="F:ATP binding"/>
    <property type="evidence" value="ECO:0007669"/>
    <property type="project" value="UniProtKB-UniRule"/>
</dbReference>
<comment type="catalytic activity">
    <reaction evidence="8">
        <text>L-seryl-[protein] + UTP = O-(5'-uridylyl)-L-seryl-[protein] + diphosphate</text>
        <dbReference type="Rhea" id="RHEA:64604"/>
        <dbReference type="Rhea" id="RHEA-COMP:9863"/>
        <dbReference type="Rhea" id="RHEA-COMP:16635"/>
        <dbReference type="ChEBI" id="CHEBI:29999"/>
        <dbReference type="ChEBI" id="CHEBI:33019"/>
        <dbReference type="ChEBI" id="CHEBI:46398"/>
        <dbReference type="ChEBI" id="CHEBI:156051"/>
    </reaction>
</comment>
<comment type="catalytic activity">
    <reaction evidence="8">
        <text>L-threonyl-[protein] + ATP = 3-O-(5'-adenylyl)-L-threonyl-[protein] + diphosphate</text>
        <dbReference type="Rhea" id="RHEA:54292"/>
        <dbReference type="Rhea" id="RHEA-COMP:11060"/>
        <dbReference type="Rhea" id="RHEA-COMP:13847"/>
        <dbReference type="ChEBI" id="CHEBI:30013"/>
        <dbReference type="ChEBI" id="CHEBI:30616"/>
        <dbReference type="ChEBI" id="CHEBI:33019"/>
        <dbReference type="ChEBI" id="CHEBI:138113"/>
        <dbReference type="EC" id="2.7.7.108"/>
    </reaction>
</comment>
<evidence type="ECO:0000256" key="5">
    <source>
        <dbReference type="ARBA" id="ARBA00022741"/>
    </source>
</evidence>
<feature type="binding site" evidence="8">
    <location>
        <position position="251"/>
    </location>
    <ligand>
        <name>Mg(2+)</name>
        <dbReference type="ChEBI" id="CHEBI:18420"/>
    </ligand>
</feature>
<feature type="binding site" evidence="8">
    <location>
        <position position="115"/>
    </location>
    <ligand>
        <name>ATP</name>
        <dbReference type="ChEBI" id="CHEBI:30616"/>
    </ligand>
</feature>
<dbReference type="GO" id="GO:0000287">
    <property type="term" value="F:magnesium ion binding"/>
    <property type="evidence" value="ECO:0007669"/>
    <property type="project" value="UniProtKB-UniRule"/>
</dbReference>
<feature type="binding site" evidence="8">
    <location>
        <position position="251"/>
    </location>
    <ligand>
        <name>ATP</name>
        <dbReference type="ChEBI" id="CHEBI:30616"/>
    </ligand>
</feature>
<feature type="binding site" evidence="8">
    <location>
        <position position="114"/>
    </location>
    <ligand>
        <name>ATP</name>
        <dbReference type="ChEBI" id="CHEBI:30616"/>
    </ligand>
</feature>
<dbReference type="Pfam" id="PF02696">
    <property type="entry name" value="SelO"/>
    <property type="match status" value="1"/>
</dbReference>
<comment type="catalytic activity">
    <reaction evidence="8">
        <text>L-seryl-[protein] + ATP = 3-O-(5'-adenylyl)-L-seryl-[protein] + diphosphate</text>
        <dbReference type="Rhea" id="RHEA:58120"/>
        <dbReference type="Rhea" id="RHEA-COMP:9863"/>
        <dbReference type="Rhea" id="RHEA-COMP:15073"/>
        <dbReference type="ChEBI" id="CHEBI:29999"/>
        <dbReference type="ChEBI" id="CHEBI:30616"/>
        <dbReference type="ChEBI" id="CHEBI:33019"/>
        <dbReference type="ChEBI" id="CHEBI:142516"/>
        <dbReference type="EC" id="2.7.7.108"/>
    </reaction>
</comment>